<feature type="region of interest" description="Disordered" evidence="1">
    <location>
        <begin position="57"/>
        <end position="88"/>
    </location>
</feature>
<evidence type="ECO:0000313" key="2">
    <source>
        <dbReference type="EMBL" id="MPM82933.1"/>
    </source>
</evidence>
<dbReference type="EMBL" id="VSSQ01031866">
    <property type="protein sequence ID" value="MPM82933.1"/>
    <property type="molecule type" value="Genomic_DNA"/>
</dbReference>
<organism evidence="2">
    <name type="scientific">bioreactor metagenome</name>
    <dbReference type="NCBI Taxonomy" id="1076179"/>
    <lineage>
        <taxon>unclassified sequences</taxon>
        <taxon>metagenomes</taxon>
        <taxon>ecological metagenomes</taxon>
    </lineage>
</organism>
<name>A0A645D1H6_9ZZZZ</name>
<sequence length="127" mass="13508">MGGRVRRVRVDPALVAPGRLGGQAVPARGPRHRQHVEVRRLEDDLGRRAAQLGVLPAHHAGQADRPGVVGDQQVGGIEGPGHPVQGDHRLARTRPAHHDAALQGGGVVRVQRLTGLEHHVVGDIDTQ</sequence>
<dbReference type="AlphaFoldDB" id="A0A645D1H6"/>
<comment type="caution">
    <text evidence="2">The sequence shown here is derived from an EMBL/GenBank/DDBJ whole genome shotgun (WGS) entry which is preliminary data.</text>
</comment>
<evidence type="ECO:0000256" key="1">
    <source>
        <dbReference type="SAM" id="MobiDB-lite"/>
    </source>
</evidence>
<reference evidence="2" key="1">
    <citation type="submission" date="2019-08" db="EMBL/GenBank/DDBJ databases">
        <authorList>
            <person name="Kucharzyk K."/>
            <person name="Murdoch R.W."/>
            <person name="Higgins S."/>
            <person name="Loffler F."/>
        </authorList>
    </citation>
    <scope>NUCLEOTIDE SEQUENCE</scope>
</reference>
<protein>
    <submittedName>
        <fullName evidence="2">Uncharacterized protein</fullName>
    </submittedName>
</protein>
<gene>
    <name evidence="2" type="ORF">SDC9_129995</name>
</gene>
<proteinExistence type="predicted"/>
<accession>A0A645D1H6</accession>